<dbReference type="AlphaFoldDB" id="A0A369J8V1"/>
<sequence>MKGLSHTAMETLLSPEEIATITSAATHNDLLPDSLQTTVQLIITDAERSISRLDDEIVRIQATLDDLRSQRTGHIARIQRYQTVIAPHRRLPVEMLEEIFAMCNLEPVAIPVQLEKAPWILGRVCSKWRRVVLSAPMLWSHIRMNSGDQSVSGHARILEVLLSRSGQVSASLRIAAGYPEHNKAGIKELDKLLASSASRLRRLCFEGPLSCVNSFLSLPLGSIGSLQTLELIGPDFSDAQKTLSVVRSARNLREVTLEQVTNLSTVSILSIPFHQLTLLSLIAFNRPLPAALGFDLLCQCTSLIECRLEIAAYTVPGHPHFSDWRAVVTLENLKTFQFYTTGSLENVQWLEYLSFPNLTKFYHFHYPCDSTWPSAWTAGICRSGHLESLDLNIPISSVNLEEILMATPLLCMLNIPQGMMISETLLAGMSNGARIPRLSSLECPTDTERSLLAHLDMLESRRYGQSNVANISTAVFHVPEHGSGAAVDRVNQLINDGWNITLR</sequence>
<gene>
    <name evidence="2" type="ORF">Hypma_000497</name>
</gene>
<keyword evidence="3" id="KW-1185">Reference proteome</keyword>
<feature type="coiled-coil region" evidence="1">
    <location>
        <begin position="43"/>
        <end position="70"/>
    </location>
</feature>
<dbReference type="OrthoDB" id="3365698at2759"/>
<dbReference type="Proteomes" id="UP000076154">
    <property type="component" value="Unassembled WGS sequence"/>
</dbReference>
<evidence type="ECO:0000256" key="1">
    <source>
        <dbReference type="SAM" id="Coils"/>
    </source>
</evidence>
<name>A0A369J8V1_HYPMA</name>
<evidence type="ECO:0000313" key="3">
    <source>
        <dbReference type="Proteomes" id="UP000076154"/>
    </source>
</evidence>
<dbReference type="InParanoid" id="A0A369J8V1"/>
<organism evidence="2 3">
    <name type="scientific">Hypsizygus marmoreus</name>
    <name type="common">White beech mushroom</name>
    <name type="synonym">Agaricus marmoreus</name>
    <dbReference type="NCBI Taxonomy" id="39966"/>
    <lineage>
        <taxon>Eukaryota</taxon>
        <taxon>Fungi</taxon>
        <taxon>Dikarya</taxon>
        <taxon>Basidiomycota</taxon>
        <taxon>Agaricomycotina</taxon>
        <taxon>Agaricomycetes</taxon>
        <taxon>Agaricomycetidae</taxon>
        <taxon>Agaricales</taxon>
        <taxon>Tricholomatineae</taxon>
        <taxon>Lyophyllaceae</taxon>
        <taxon>Hypsizygus</taxon>
    </lineage>
</organism>
<dbReference type="STRING" id="39966.A0A369J8V1"/>
<dbReference type="InterPro" id="IPR032675">
    <property type="entry name" value="LRR_dom_sf"/>
</dbReference>
<protein>
    <submittedName>
        <fullName evidence="2">Uncharacterized protein</fullName>
    </submittedName>
</protein>
<proteinExistence type="predicted"/>
<keyword evidence="1" id="KW-0175">Coiled coil</keyword>
<accession>A0A369J8V1</accession>
<reference evidence="2" key="1">
    <citation type="submission" date="2018-04" db="EMBL/GenBank/DDBJ databases">
        <title>Whole genome sequencing of Hypsizygus marmoreus.</title>
        <authorList>
            <person name="Choi I.-G."/>
            <person name="Min B."/>
            <person name="Kim J.-G."/>
            <person name="Kim S."/>
            <person name="Oh Y.-L."/>
            <person name="Kong W.-S."/>
            <person name="Park H."/>
            <person name="Jeong J."/>
            <person name="Song E.-S."/>
        </authorList>
    </citation>
    <scope>NUCLEOTIDE SEQUENCE [LARGE SCALE GENOMIC DNA]</scope>
    <source>
        <strain evidence="2">51987-8</strain>
    </source>
</reference>
<comment type="caution">
    <text evidence="2">The sequence shown here is derived from an EMBL/GenBank/DDBJ whole genome shotgun (WGS) entry which is preliminary data.</text>
</comment>
<evidence type="ECO:0000313" key="2">
    <source>
        <dbReference type="EMBL" id="RDB18308.1"/>
    </source>
</evidence>
<dbReference type="Gene3D" id="3.80.10.10">
    <property type="entry name" value="Ribonuclease Inhibitor"/>
    <property type="match status" value="1"/>
</dbReference>
<dbReference type="EMBL" id="LUEZ02000106">
    <property type="protein sequence ID" value="RDB18308.1"/>
    <property type="molecule type" value="Genomic_DNA"/>
</dbReference>